<dbReference type="AlphaFoldDB" id="A0A4R3V4Q7"/>
<reference evidence="1 2" key="1">
    <citation type="submission" date="2019-03" db="EMBL/GenBank/DDBJ databases">
        <title>Genomic Encyclopedia of Type Strains, Phase IV (KMG-IV): sequencing the most valuable type-strain genomes for metagenomic binning, comparative biology and taxonomic classification.</title>
        <authorList>
            <person name="Goeker M."/>
        </authorList>
    </citation>
    <scope>NUCLEOTIDE SEQUENCE [LARGE SCALE GENOMIC DNA]</scope>
    <source>
        <strain evidence="1 2">DSM 100048</strain>
    </source>
</reference>
<proteinExistence type="predicted"/>
<sequence>MHRQEQAQRCALKGKKIEVLVKTLSALILGIHNHRHCSNLSRRLQTAVQRIEQQEFTNPLPFHPPVNSQTSQQYNRQVIVARQLLPHGLRQFFQRDERRR</sequence>
<evidence type="ECO:0000313" key="1">
    <source>
        <dbReference type="EMBL" id="TCU98323.1"/>
    </source>
</evidence>
<evidence type="ECO:0000313" key="2">
    <source>
        <dbReference type="Proteomes" id="UP000294692"/>
    </source>
</evidence>
<gene>
    <name evidence="1" type="ORF">EV686_10520</name>
</gene>
<protein>
    <submittedName>
        <fullName evidence="1">Uncharacterized protein</fullName>
    </submittedName>
</protein>
<organism evidence="1 2">
    <name type="scientific">Paracandidimonas soli</name>
    <dbReference type="NCBI Taxonomy" id="1917182"/>
    <lineage>
        <taxon>Bacteria</taxon>
        <taxon>Pseudomonadati</taxon>
        <taxon>Pseudomonadota</taxon>
        <taxon>Betaproteobacteria</taxon>
        <taxon>Burkholderiales</taxon>
        <taxon>Alcaligenaceae</taxon>
        <taxon>Paracandidimonas</taxon>
    </lineage>
</organism>
<keyword evidence="2" id="KW-1185">Reference proteome</keyword>
<dbReference type="EMBL" id="SMBX01000005">
    <property type="protein sequence ID" value="TCU98323.1"/>
    <property type="molecule type" value="Genomic_DNA"/>
</dbReference>
<name>A0A4R3V4Q7_9BURK</name>
<accession>A0A4R3V4Q7</accession>
<comment type="caution">
    <text evidence="1">The sequence shown here is derived from an EMBL/GenBank/DDBJ whole genome shotgun (WGS) entry which is preliminary data.</text>
</comment>
<dbReference type="Proteomes" id="UP000294692">
    <property type="component" value="Unassembled WGS sequence"/>
</dbReference>